<evidence type="ECO:0000256" key="2">
    <source>
        <dbReference type="ARBA" id="ARBA00022801"/>
    </source>
</evidence>
<evidence type="ECO:0000256" key="3">
    <source>
        <dbReference type="ARBA" id="ARBA00022833"/>
    </source>
</evidence>
<dbReference type="PROSITE" id="PS00482">
    <property type="entry name" value="DIHYDROOROTASE_1"/>
    <property type="match status" value="1"/>
</dbReference>
<comment type="caution">
    <text evidence="5">The sequence shown here is derived from an EMBL/GenBank/DDBJ whole genome shotgun (WGS) entry which is preliminary data.</text>
</comment>
<gene>
    <name evidence="5" type="ORF">IEO21_00933</name>
</gene>
<dbReference type="SUPFAM" id="SSF51556">
    <property type="entry name" value="Metallo-dependent hydrolases"/>
    <property type="match status" value="1"/>
</dbReference>
<proteinExistence type="predicted"/>
<sequence>MSDTIAIASPADFHVHLRQGDLAALVTKHVRQGGFRLAYVMPNLKPPIANAEEALLYKAQLQAIDPTIEYLMTLYLSPDLTPDEIRKAKRAGIGSNRTLVVLPQILTVASSLTRRTIRFECVKSLGDTVACTITAHHLVLTVDDWAGQSWNFCKPVAKFPDDRQALRDVIKEGHPRFFLGSDSAPHPPHTKSTATPVHACAAGVYTSPILLPLVAQVLESFGALDRLEGFVSTNGRVFYRASASAGENVVIRKVQGKRVEEKWVEGEQSVVPFWAGRDLSWEVVE</sequence>
<dbReference type="PANTHER" id="PTHR43137:SF1">
    <property type="entry name" value="DIHYDROOROTASE"/>
    <property type="match status" value="1"/>
</dbReference>
<evidence type="ECO:0008006" key="7">
    <source>
        <dbReference type="Google" id="ProtNLM"/>
    </source>
</evidence>
<dbReference type="InterPro" id="IPR004721">
    <property type="entry name" value="DHOdimr"/>
</dbReference>
<dbReference type="Proteomes" id="UP000639403">
    <property type="component" value="Unassembled WGS sequence"/>
</dbReference>
<keyword evidence="2" id="KW-0378">Hydrolase</keyword>
<evidence type="ECO:0000313" key="5">
    <source>
        <dbReference type="EMBL" id="KAF9820956.1"/>
    </source>
</evidence>
<reference evidence="5" key="2">
    <citation type="journal article" name="Front. Microbiol.">
        <title>Degradative Capacity of Two Strains of Rhodonia placenta: From Phenotype to Genotype.</title>
        <authorList>
            <person name="Kolle M."/>
            <person name="Horta M.A.C."/>
            <person name="Nowrousian M."/>
            <person name="Ohm R.A."/>
            <person name="Benz J.P."/>
            <person name="Pilgard A."/>
        </authorList>
    </citation>
    <scope>NUCLEOTIDE SEQUENCE</scope>
    <source>
        <strain evidence="5">FPRL280</strain>
    </source>
</reference>
<dbReference type="InterPro" id="IPR032466">
    <property type="entry name" value="Metal_Hydrolase"/>
</dbReference>
<keyword evidence="1" id="KW-0479">Metal-binding</keyword>
<organism evidence="5 6">
    <name type="scientific">Rhodonia placenta</name>
    <dbReference type="NCBI Taxonomy" id="104341"/>
    <lineage>
        <taxon>Eukaryota</taxon>
        <taxon>Fungi</taxon>
        <taxon>Dikarya</taxon>
        <taxon>Basidiomycota</taxon>
        <taxon>Agaricomycotina</taxon>
        <taxon>Agaricomycetes</taxon>
        <taxon>Polyporales</taxon>
        <taxon>Adustoporiaceae</taxon>
        <taxon>Rhodonia</taxon>
    </lineage>
</organism>
<dbReference type="GO" id="GO:0005737">
    <property type="term" value="C:cytoplasm"/>
    <property type="evidence" value="ECO:0007669"/>
    <property type="project" value="TreeGrafter"/>
</dbReference>
<keyword evidence="4" id="KW-0665">Pyrimidine biosynthesis</keyword>
<name>A0A8H7PAL7_9APHY</name>
<dbReference type="PANTHER" id="PTHR43137">
    <property type="entry name" value="DIHYDROOROTASE"/>
    <property type="match status" value="1"/>
</dbReference>
<dbReference type="GO" id="GO:0004151">
    <property type="term" value="F:dihydroorotase activity"/>
    <property type="evidence" value="ECO:0007669"/>
    <property type="project" value="InterPro"/>
</dbReference>
<evidence type="ECO:0000313" key="6">
    <source>
        <dbReference type="Proteomes" id="UP000639403"/>
    </source>
</evidence>
<accession>A0A8H7PAL7</accession>
<dbReference type="PROSITE" id="PS00483">
    <property type="entry name" value="DIHYDROOROTASE_2"/>
    <property type="match status" value="1"/>
</dbReference>
<dbReference type="InterPro" id="IPR002195">
    <property type="entry name" value="Dihydroorotase_CS"/>
</dbReference>
<reference evidence="5" key="1">
    <citation type="submission" date="2020-11" db="EMBL/GenBank/DDBJ databases">
        <authorList>
            <person name="Koelle M."/>
            <person name="Horta M.A.C."/>
            <person name="Nowrousian M."/>
            <person name="Ohm R.A."/>
            <person name="Benz P."/>
            <person name="Pilgard A."/>
        </authorList>
    </citation>
    <scope>NUCLEOTIDE SEQUENCE</scope>
    <source>
        <strain evidence="5">FPRL280</strain>
    </source>
</reference>
<evidence type="ECO:0000256" key="1">
    <source>
        <dbReference type="ARBA" id="ARBA00022723"/>
    </source>
</evidence>
<dbReference type="Gene3D" id="3.20.20.140">
    <property type="entry name" value="Metal-dependent hydrolases"/>
    <property type="match status" value="2"/>
</dbReference>
<dbReference type="EMBL" id="JADOXO010000006">
    <property type="protein sequence ID" value="KAF9820956.1"/>
    <property type="molecule type" value="Genomic_DNA"/>
</dbReference>
<dbReference type="GO" id="GO:0046872">
    <property type="term" value="F:metal ion binding"/>
    <property type="evidence" value="ECO:0007669"/>
    <property type="project" value="UniProtKB-KW"/>
</dbReference>
<dbReference type="GO" id="GO:0044205">
    <property type="term" value="P:'de novo' UMP biosynthetic process"/>
    <property type="evidence" value="ECO:0007669"/>
    <property type="project" value="UniProtKB-UniPathway"/>
</dbReference>
<evidence type="ECO:0000256" key="4">
    <source>
        <dbReference type="ARBA" id="ARBA00022975"/>
    </source>
</evidence>
<protein>
    <recommendedName>
        <fullName evidence="7">Dihydroorotase</fullName>
    </recommendedName>
</protein>
<dbReference type="GO" id="GO:0006207">
    <property type="term" value="P:'de novo' pyrimidine nucleobase biosynthetic process"/>
    <property type="evidence" value="ECO:0007669"/>
    <property type="project" value="TreeGrafter"/>
</dbReference>
<dbReference type="UniPathway" id="UPA00070">
    <property type="reaction ID" value="UER00117"/>
</dbReference>
<dbReference type="AlphaFoldDB" id="A0A8H7PAL7"/>
<keyword evidence="3" id="KW-0862">Zinc</keyword>